<dbReference type="AlphaFoldDB" id="A0A8J6HKP1"/>
<dbReference type="Gene3D" id="2.60.40.10">
    <property type="entry name" value="Immunoglobulins"/>
    <property type="match status" value="1"/>
</dbReference>
<dbReference type="InterPro" id="IPR051622">
    <property type="entry name" value="R-tyr_protein_phosphatases"/>
</dbReference>
<protein>
    <recommendedName>
        <fullName evidence="3">Fibronectin type-III domain-containing protein</fullName>
    </recommendedName>
</protein>
<evidence type="ECO:0000313" key="4">
    <source>
        <dbReference type="EMBL" id="KAH0816072.1"/>
    </source>
</evidence>
<dbReference type="InterPro" id="IPR003961">
    <property type="entry name" value="FN3_dom"/>
</dbReference>
<dbReference type="InterPro" id="IPR036116">
    <property type="entry name" value="FN3_sf"/>
</dbReference>
<dbReference type="Proteomes" id="UP000719412">
    <property type="component" value="Unassembled WGS sequence"/>
</dbReference>
<dbReference type="CDD" id="cd00063">
    <property type="entry name" value="FN3"/>
    <property type="match status" value="1"/>
</dbReference>
<gene>
    <name evidence="4" type="ORF">GEV33_006719</name>
</gene>
<dbReference type="SUPFAM" id="SSF49265">
    <property type="entry name" value="Fibronectin type III"/>
    <property type="match status" value="2"/>
</dbReference>
<accession>A0A8J6HKP1</accession>
<evidence type="ECO:0000313" key="5">
    <source>
        <dbReference type="Proteomes" id="UP000719412"/>
    </source>
</evidence>
<comment type="caution">
    <text evidence="4">The sequence shown here is derived from an EMBL/GenBank/DDBJ whole genome shotgun (WGS) entry which is preliminary data.</text>
</comment>
<dbReference type="InterPro" id="IPR013783">
    <property type="entry name" value="Ig-like_fold"/>
</dbReference>
<organism evidence="4 5">
    <name type="scientific">Tenebrio molitor</name>
    <name type="common">Yellow mealworm beetle</name>
    <dbReference type="NCBI Taxonomy" id="7067"/>
    <lineage>
        <taxon>Eukaryota</taxon>
        <taxon>Metazoa</taxon>
        <taxon>Ecdysozoa</taxon>
        <taxon>Arthropoda</taxon>
        <taxon>Hexapoda</taxon>
        <taxon>Insecta</taxon>
        <taxon>Pterygota</taxon>
        <taxon>Neoptera</taxon>
        <taxon>Endopterygota</taxon>
        <taxon>Coleoptera</taxon>
        <taxon>Polyphaga</taxon>
        <taxon>Cucujiformia</taxon>
        <taxon>Tenebrionidae</taxon>
        <taxon>Tenebrio</taxon>
    </lineage>
</organism>
<keyword evidence="1" id="KW-0677">Repeat</keyword>
<evidence type="ECO:0000256" key="1">
    <source>
        <dbReference type="ARBA" id="ARBA00022737"/>
    </source>
</evidence>
<keyword evidence="5" id="KW-1185">Reference proteome</keyword>
<dbReference type="EMBL" id="JABDTM020022123">
    <property type="protein sequence ID" value="KAH0816072.1"/>
    <property type="molecule type" value="Genomic_DNA"/>
</dbReference>
<dbReference type="Pfam" id="PF00041">
    <property type="entry name" value="fn3"/>
    <property type="match status" value="1"/>
</dbReference>
<keyword evidence="2" id="KW-1015">Disulfide bond</keyword>
<evidence type="ECO:0000259" key="3">
    <source>
        <dbReference type="PROSITE" id="PS50853"/>
    </source>
</evidence>
<sequence length="465" mass="54054">MKVFVTNPSIPKHNFITAASHLPQNFLIPFSIRIESGAHLFLCENDDLTNASCYWFQLRHMSNKKTSVVKCFDVNLLSSIVNELLPHQHYNCSKNLNEKRLLGHKACKNSLGVVAQSKNMTKESKIKFTRLNPYSIYSFSVSTNNTSFQSTPLTKRYETPASEDIYEEEIPRIEISRVNASSVQVEFSPIDCNKLRGLLWKEVTLSCSHQWCMSKTEKIQNNPLIHTWSNLFPYSNYTLQVKFSRSTKFENSVTQKQKFQTNFSVANEVRELLVYSKSESSISLRWREPYPPTGVLVLYNIRYHSKSSSGSSINVTDSPCKLWPTYQCVTISDLKRYQTYEIDVRGLNRGIQNFGKIRRIEARTIIEPSTPPYDLRYNWTPTNDLELRWKHPNETNGDIMLFSVTLLATFPKVTRYFGTVSVSKLNYTLDYYHRVSTEYIRNVYSSMLFRYLSDREERFISDNSV</sequence>
<feature type="domain" description="Fibronectin type-III" evidence="3">
    <location>
        <begin position="268"/>
        <end position="369"/>
    </location>
</feature>
<reference evidence="4" key="1">
    <citation type="journal article" date="2020" name="J Insects Food Feed">
        <title>The yellow mealworm (Tenebrio molitor) genome: a resource for the emerging insects as food and feed industry.</title>
        <authorList>
            <person name="Eriksson T."/>
            <person name="Andere A."/>
            <person name="Kelstrup H."/>
            <person name="Emery V."/>
            <person name="Picard C."/>
        </authorList>
    </citation>
    <scope>NUCLEOTIDE SEQUENCE</scope>
    <source>
        <strain evidence="4">Stoneville</strain>
        <tissue evidence="4">Whole head</tissue>
    </source>
</reference>
<dbReference type="PROSITE" id="PS50853">
    <property type="entry name" value="FN3"/>
    <property type="match status" value="1"/>
</dbReference>
<dbReference type="SMART" id="SM00060">
    <property type="entry name" value="FN3"/>
    <property type="match status" value="2"/>
</dbReference>
<proteinExistence type="predicted"/>
<evidence type="ECO:0000256" key="2">
    <source>
        <dbReference type="ARBA" id="ARBA00023157"/>
    </source>
</evidence>
<dbReference type="PANTHER" id="PTHR24051:SF9">
    <property type="entry name" value="FIBRONECTIN TYPE-III DOMAIN-CONTAINING PROTEIN"/>
    <property type="match status" value="1"/>
</dbReference>
<dbReference type="PANTHER" id="PTHR24051">
    <property type="entry name" value="SUSHI DOMAIN-CONTAINING PROTEIN 1"/>
    <property type="match status" value="1"/>
</dbReference>
<name>A0A8J6HKP1_TENMO</name>
<reference evidence="4" key="2">
    <citation type="submission" date="2021-08" db="EMBL/GenBank/DDBJ databases">
        <authorList>
            <person name="Eriksson T."/>
        </authorList>
    </citation>
    <scope>NUCLEOTIDE SEQUENCE</scope>
    <source>
        <strain evidence="4">Stoneville</strain>
        <tissue evidence="4">Whole head</tissue>
    </source>
</reference>